<keyword evidence="1" id="KW-1133">Transmembrane helix</keyword>
<organism evidence="2 3">
    <name type="scientific">Luteimonas aestuarii</name>
    <dbReference type="NCBI Taxonomy" id="453837"/>
    <lineage>
        <taxon>Bacteria</taxon>
        <taxon>Pseudomonadati</taxon>
        <taxon>Pseudomonadota</taxon>
        <taxon>Gammaproteobacteria</taxon>
        <taxon>Lysobacterales</taxon>
        <taxon>Lysobacteraceae</taxon>
        <taxon>Luteimonas</taxon>
    </lineage>
</organism>
<evidence type="ECO:0000256" key="1">
    <source>
        <dbReference type="SAM" id="Phobius"/>
    </source>
</evidence>
<name>A0A4R5TXU0_9GAMM</name>
<dbReference type="RefSeq" id="WP_133321059.1">
    <property type="nucleotide sequence ID" value="NZ_SMTF01000003.1"/>
</dbReference>
<proteinExistence type="predicted"/>
<dbReference type="InterPro" id="IPR032314">
    <property type="entry name" value="DUF4845"/>
</dbReference>
<dbReference type="Proteomes" id="UP000294796">
    <property type="component" value="Unassembled WGS sequence"/>
</dbReference>
<dbReference type="EMBL" id="SMTF01000003">
    <property type="protein sequence ID" value="TDK26027.1"/>
    <property type="molecule type" value="Genomic_DNA"/>
</dbReference>
<evidence type="ECO:0000313" key="2">
    <source>
        <dbReference type="EMBL" id="TDK26027.1"/>
    </source>
</evidence>
<keyword evidence="1" id="KW-0812">Transmembrane</keyword>
<feature type="transmembrane region" description="Helical" evidence="1">
    <location>
        <begin position="12"/>
        <end position="34"/>
    </location>
</feature>
<dbReference type="AlphaFoldDB" id="A0A4R5TXU0"/>
<keyword evidence="1" id="KW-0472">Membrane</keyword>
<protein>
    <submittedName>
        <fullName evidence="2">DUF4845 domain-containing protein</fullName>
    </submittedName>
</protein>
<dbReference type="OrthoDB" id="5734946at2"/>
<comment type="caution">
    <text evidence="2">The sequence shown here is derived from an EMBL/GenBank/DDBJ whole genome shotgun (WGS) entry which is preliminary data.</text>
</comment>
<evidence type="ECO:0000313" key="3">
    <source>
        <dbReference type="Proteomes" id="UP000294796"/>
    </source>
</evidence>
<keyword evidence="3" id="KW-1185">Reference proteome</keyword>
<accession>A0A4R5TXU0</accession>
<reference evidence="2 3" key="1">
    <citation type="submission" date="2019-03" db="EMBL/GenBank/DDBJ databases">
        <title>Luteimonas zhaokaii sp.nov., isolated from the rectal contents of Plateau pika in Yushu, Qinghai Province, China.</title>
        <authorList>
            <person name="Zhang G."/>
        </authorList>
    </citation>
    <scope>NUCLEOTIDE SEQUENCE [LARGE SCALE GENOMIC DNA]</scope>
    <source>
        <strain evidence="2 3">B9</strain>
    </source>
</reference>
<sequence>MNIHGGIARRQRGITLLGFIIVMAVVGVFAYIGFKLFPMYQEYYAVKTALKGLANEPGIATTDPARIQQMFLRRLDMSYAQNIKKEHIKIERGDAGWVMTVQYEVRRPMIANLDVIGKFGAVQNLSRSGNAD</sequence>
<dbReference type="Pfam" id="PF16137">
    <property type="entry name" value="DUF4845"/>
    <property type="match status" value="1"/>
</dbReference>
<gene>
    <name evidence="2" type="ORF">E2F46_05345</name>
</gene>